<reference evidence="1 2" key="1">
    <citation type="journal article" date="2015" name="BMC Genomics">
        <title>Comparative genomics of Fructobacillus spp. and Leuconostoc spp. reveals niche-specific evolution of Fructobacillus spp.</title>
        <authorList>
            <person name="Endo A."/>
            <person name="Tanizawa Y."/>
            <person name="Tanaka N."/>
            <person name="Maeno S."/>
            <person name="Kumar H."/>
            <person name="Shiwa Y."/>
            <person name="Okada S."/>
            <person name="Yoshikawa H."/>
            <person name="Dicks L."/>
            <person name="Nakagawa J."/>
            <person name="Arita M."/>
        </authorList>
    </citation>
    <scope>NUCLEOTIDE SEQUENCE [LARGE SCALE GENOMIC DNA]</scope>
    <source>
        <strain evidence="1 2">JCM 12225</strain>
    </source>
</reference>
<sequence length="43" mass="4752">MGRIVNQEERINTPLEDLISMPAVDAEADKAARDKALGQDKNK</sequence>
<dbReference type="Proteomes" id="UP000253891">
    <property type="component" value="Unassembled WGS sequence"/>
</dbReference>
<dbReference type="AlphaFoldDB" id="A0A0K8MKZ0"/>
<keyword evidence="2" id="KW-1185">Reference proteome</keyword>
<dbReference type="EMBL" id="DF968005">
    <property type="protein sequence ID" value="GAP00560.1"/>
    <property type="molecule type" value="Genomic_DNA"/>
</dbReference>
<gene>
    <name evidence="1" type="ORF">FFIC_285790</name>
</gene>
<evidence type="ECO:0000313" key="1">
    <source>
        <dbReference type="EMBL" id="GAP00560.1"/>
    </source>
</evidence>
<organism evidence="1 2">
    <name type="scientific">Fructobacillus ficulneus</name>
    <dbReference type="NCBI Taxonomy" id="157463"/>
    <lineage>
        <taxon>Bacteria</taxon>
        <taxon>Bacillati</taxon>
        <taxon>Bacillota</taxon>
        <taxon>Bacilli</taxon>
        <taxon>Lactobacillales</taxon>
        <taxon>Lactobacillaceae</taxon>
        <taxon>Fructobacillus</taxon>
    </lineage>
</organism>
<accession>A0A0K8MKZ0</accession>
<protein>
    <submittedName>
        <fullName evidence="1">Uncharacterized protein</fullName>
    </submittedName>
</protein>
<dbReference type="RefSeq" id="WP_275936587.1">
    <property type="nucleotide sequence ID" value="NZ_DF968005.1"/>
</dbReference>
<evidence type="ECO:0000313" key="2">
    <source>
        <dbReference type="Proteomes" id="UP000253891"/>
    </source>
</evidence>
<name>A0A0K8MKZ0_9LACO</name>
<proteinExistence type="predicted"/>